<dbReference type="EnsemblPlants" id="Bo4g139340.1">
    <property type="protein sequence ID" value="Bo4g139340.1"/>
    <property type="gene ID" value="Bo4g139340"/>
</dbReference>
<dbReference type="HOGENOM" id="CLU_2174515_0_0_1"/>
<proteinExistence type="predicted"/>
<dbReference type="Gramene" id="Bo4g139340.1">
    <property type="protein sequence ID" value="Bo4g139340.1"/>
    <property type="gene ID" value="Bo4g139340"/>
</dbReference>
<dbReference type="GO" id="GO:0019432">
    <property type="term" value="P:triglyceride biosynthetic process"/>
    <property type="evidence" value="ECO:0007669"/>
    <property type="project" value="TreeGrafter"/>
</dbReference>
<feature type="region of interest" description="Disordered" evidence="1">
    <location>
        <begin position="55"/>
        <end position="110"/>
    </location>
</feature>
<keyword evidence="4" id="KW-1185">Reference proteome</keyword>
<dbReference type="AlphaFoldDB" id="A0A0D3BZY7"/>
<dbReference type="InterPro" id="IPR045034">
    <property type="entry name" value="O-acyltransferase_WSD1-like"/>
</dbReference>
<dbReference type="Pfam" id="PF06974">
    <property type="entry name" value="WS_DGAT_C"/>
    <property type="match status" value="1"/>
</dbReference>
<evidence type="ECO:0000313" key="4">
    <source>
        <dbReference type="Proteomes" id="UP000032141"/>
    </source>
</evidence>
<reference evidence="3 4" key="1">
    <citation type="journal article" date="2014" name="Genome Biol.">
        <title>Transcriptome and methylome profiling reveals relics of genome dominance in the mesopolyploid Brassica oleracea.</title>
        <authorList>
            <person name="Parkin I.A."/>
            <person name="Koh C."/>
            <person name="Tang H."/>
            <person name="Robinson S.J."/>
            <person name="Kagale S."/>
            <person name="Clarke W.E."/>
            <person name="Town C.D."/>
            <person name="Nixon J."/>
            <person name="Krishnakumar V."/>
            <person name="Bidwell S.L."/>
            <person name="Denoeud F."/>
            <person name="Belcram H."/>
            <person name="Links M.G."/>
            <person name="Just J."/>
            <person name="Clarke C."/>
            <person name="Bender T."/>
            <person name="Huebert T."/>
            <person name="Mason A.S."/>
            <person name="Pires J.C."/>
            <person name="Barker G."/>
            <person name="Moore J."/>
            <person name="Walley P.G."/>
            <person name="Manoli S."/>
            <person name="Batley J."/>
            <person name="Edwards D."/>
            <person name="Nelson M.N."/>
            <person name="Wang X."/>
            <person name="Paterson A.H."/>
            <person name="King G."/>
            <person name="Bancroft I."/>
            <person name="Chalhoub B."/>
            <person name="Sharpe A.G."/>
        </authorList>
    </citation>
    <scope>NUCLEOTIDE SEQUENCE</scope>
    <source>
        <strain evidence="3 4">cv. TO1000</strain>
    </source>
</reference>
<evidence type="ECO:0000256" key="1">
    <source>
        <dbReference type="SAM" id="MobiDB-lite"/>
    </source>
</evidence>
<protein>
    <recommendedName>
        <fullName evidence="2">O-acyltransferase WSD1 C-terminal domain-containing protein</fullName>
    </recommendedName>
</protein>
<dbReference type="InterPro" id="IPR009721">
    <property type="entry name" value="O-acyltransferase_WSD1_C"/>
</dbReference>
<reference evidence="3" key="2">
    <citation type="submission" date="2015-03" db="UniProtKB">
        <authorList>
            <consortium name="EnsemblPlants"/>
        </authorList>
    </citation>
    <scope>IDENTIFICATION</scope>
</reference>
<dbReference type="PANTHER" id="PTHR31650">
    <property type="entry name" value="O-ACYLTRANSFERASE (WSD1-LIKE) FAMILY PROTEIN"/>
    <property type="match status" value="1"/>
</dbReference>
<dbReference type="GO" id="GO:0008374">
    <property type="term" value="F:O-acyltransferase activity"/>
    <property type="evidence" value="ECO:0007669"/>
    <property type="project" value="InterPro"/>
</dbReference>
<accession>A0A0D3BZY7</accession>
<name>A0A0D3BZY7_BRAOL</name>
<evidence type="ECO:0000259" key="2">
    <source>
        <dbReference type="Pfam" id="PF06974"/>
    </source>
</evidence>
<dbReference type="Proteomes" id="UP000032141">
    <property type="component" value="Chromosome C4"/>
</dbReference>
<dbReference type="STRING" id="109376.A0A0D3BZY7"/>
<evidence type="ECO:0000313" key="3">
    <source>
        <dbReference type="EnsemblPlants" id="Bo4g139340.1"/>
    </source>
</evidence>
<sequence>MIGPTDEINFQGYPIAYIAPSVYGHSHALTLHFLSYAENMVISIGVDSTTIPNPHKLWHPGPRSPVVTSLGRGGDRFDSRGGRGVSRTRKKVQTKAGAGPRWWAARSTPG</sequence>
<organism evidence="3 4">
    <name type="scientific">Brassica oleracea var. oleracea</name>
    <dbReference type="NCBI Taxonomy" id="109376"/>
    <lineage>
        <taxon>Eukaryota</taxon>
        <taxon>Viridiplantae</taxon>
        <taxon>Streptophyta</taxon>
        <taxon>Embryophyta</taxon>
        <taxon>Tracheophyta</taxon>
        <taxon>Spermatophyta</taxon>
        <taxon>Magnoliopsida</taxon>
        <taxon>eudicotyledons</taxon>
        <taxon>Gunneridae</taxon>
        <taxon>Pentapetalae</taxon>
        <taxon>rosids</taxon>
        <taxon>malvids</taxon>
        <taxon>Brassicales</taxon>
        <taxon>Brassicaceae</taxon>
        <taxon>Brassiceae</taxon>
        <taxon>Brassica</taxon>
    </lineage>
</organism>
<dbReference type="PANTHER" id="PTHR31650:SF55">
    <property type="entry name" value="BNAA04G11680D PROTEIN"/>
    <property type="match status" value="1"/>
</dbReference>
<feature type="domain" description="O-acyltransferase WSD1 C-terminal" evidence="2">
    <location>
        <begin position="1"/>
        <end position="57"/>
    </location>
</feature>
<dbReference type="GO" id="GO:0005886">
    <property type="term" value="C:plasma membrane"/>
    <property type="evidence" value="ECO:0007669"/>
    <property type="project" value="TreeGrafter"/>
</dbReference>